<gene>
    <name evidence="2" type="ORF">PR048_021858</name>
</gene>
<sequence>MKGRGKRKIPPPTSGIVLHGSHMQKSGMTHPGIEPEDNFLMMTTNSPKSVEEIVVEEKWLGVEEVTSTKRRMTWSCSQPHRSGTYREKNPADVNKELEMIYWLDEMPIRNVALAMIVKAMEWGNRIYFSPTCLPRTGCISLTATCPLMKASLVFQAPVRRVPSRDGIRVVETLRWAQYTESRHGRMSPLKEAPWDMCITERGNEELQSSVTTKKWNNDEIQGQGKREHPGKTSRTDGAAVTKWLACSPPTKANRVQSPDGLRPDFRIWESCRTMPLVGGFSPGSHLYHPYRLSIQFERGSFGTQAHIVPESCRCVSYGEVKLMEMVDVIEEGQPLWYVVLGIGDGIIKG</sequence>
<keyword evidence="3" id="KW-1185">Reference proteome</keyword>
<proteinExistence type="predicted"/>
<reference evidence="2 3" key="1">
    <citation type="submission" date="2023-02" db="EMBL/GenBank/DDBJ databases">
        <title>LHISI_Scaffold_Assembly.</title>
        <authorList>
            <person name="Stuart O.P."/>
            <person name="Cleave R."/>
            <person name="Magrath M.J.L."/>
            <person name="Mikheyev A.S."/>
        </authorList>
    </citation>
    <scope>NUCLEOTIDE SEQUENCE [LARGE SCALE GENOMIC DNA]</scope>
    <source>
        <strain evidence="2">Daus_M_001</strain>
        <tissue evidence="2">Leg muscle</tissue>
    </source>
</reference>
<evidence type="ECO:0000313" key="2">
    <source>
        <dbReference type="EMBL" id="KAJ8877404.1"/>
    </source>
</evidence>
<evidence type="ECO:0000256" key="1">
    <source>
        <dbReference type="SAM" id="MobiDB-lite"/>
    </source>
</evidence>
<organism evidence="2 3">
    <name type="scientific">Dryococelus australis</name>
    <dbReference type="NCBI Taxonomy" id="614101"/>
    <lineage>
        <taxon>Eukaryota</taxon>
        <taxon>Metazoa</taxon>
        <taxon>Ecdysozoa</taxon>
        <taxon>Arthropoda</taxon>
        <taxon>Hexapoda</taxon>
        <taxon>Insecta</taxon>
        <taxon>Pterygota</taxon>
        <taxon>Neoptera</taxon>
        <taxon>Polyneoptera</taxon>
        <taxon>Phasmatodea</taxon>
        <taxon>Verophasmatodea</taxon>
        <taxon>Anareolatae</taxon>
        <taxon>Phasmatidae</taxon>
        <taxon>Eurycanthinae</taxon>
        <taxon>Dryococelus</taxon>
    </lineage>
</organism>
<protein>
    <submittedName>
        <fullName evidence="2">Uncharacterized protein</fullName>
    </submittedName>
</protein>
<comment type="caution">
    <text evidence="2">The sequence shown here is derived from an EMBL/GenBank/DDBJ whole genome shotgun (WGS) entry which is preliminary data.</text>
</comment>
<feature type="region of interest" description="Disordered" evidence="1">
    <location>
        <begin position="1"/>
        <end position="35"/>
    </location>
</feature>
<evidence type="ECO:0000313" key="3">
    <source>
        <dbReference type="Proteomes" id="UP001159363"/>
    </source>
</evidence>
<accession>A0ABQ9GZE0</accession>
<dbReference type="EMBL" id="JARBHB010000008">
    <property type="protein sequence ID" value="KAJ8877404.1"/>
    <property type="molecule type" value="Genomic_DNA"/>
</dbReference>
<name>A0ABQ9GZE0_9NEOP</name>
<dbReference type="Proteomes" id="UP001159363">
    <property type="component" value="Chromosome 7"/>
</dbReference>